<evidence type="ECO:0000256" key="8">
    <source>
        <dbReference type="ARBA" id="ARBA00022955"/>
    </source>
</evidence>
<dbReference type="EMBL" id="HACM01009879">
    <property type="protein sequence ID" value="CRZ10321.1"/>
    <property type="molecule type" value="Transcribed_RNA"/>
</dbReference>
<dbReference type="NCBIfam" id="TIGR02150">
    <property type="entry name" value="IPP_isom_1"/>
    <property type="match status" value="1"/>
</dbReference>
<dbReference type="AlphaFoldDB" id="A0A0H5R988"/>
<reference evidence="13" key="1">
    <citation type="submission" date="2015-04" db="EMBL/GenBank/DDBJ databases">
        <title>The genome sequence of the plant pathogenic Rhizarian Plasmodiophora brassicae reveals insights in its biotrophic life cycle and the origin of chitin synthesis.</title>
        <authorList>
            <person name="Schwelm A."/>
            <person name="Fogelqvist J."/>
            <person name="Knaust A."/>
            <person name="Julke S."/>
            <person name="Lilja T."/>
            <person name="Dhandapani V."/>
            <person name="Bonilla-Rosso G."/>
            <person name="Karlsson M."/>
            <person name="Shevchenko A."/>
            <person name="Choi S.R."/>
            <person name="Kim H.G."/>
            <person name="Park J.Y."/>
            <person name="Lim Y.P."/>
            <person name="Ludwig-Muller J."/>
            <person name="Dixelius C."/>
        </authorList>
    </citation>
    <scope>NUCLEOTIDE SEQUENCE</scope>
    <source>
        <tissue evidence="13">Potato root galls</tissue>
    </source>
</reference>
<accession>A0A0H5R988</accession>
<comment type="similarity">
    <text evidence="3">Belongs to the IPP isomerase type 1 family.</text>
</comment>
<comment type="cofactor">
    <cofactor evidence="1">
        <name>Mg(2+)</name>
        <dbReference type="ChEBI" id="CHEBI:18420"/>
    </cofactor>
</comment>
<evidence type="ECO:0000256" key="5">
    <source>
        <dbReference type="ARBA" id="ARBA00022516"/>
    </source>
</evidence>
<dbReference type="GO" id="GO:0046872">
    <property type="term" value="F:metal ion binding"/>
    <property type="evidence" value="ECO:0007669"/>
    <property type="project" value="UniProtKB-KW"/>
</dbReference>
<dbReference type="GO" id="GO:0050992">
    <property type="term" value="P:dimethylallyl diphosphate biosynthetic process"/>
    <property type="evidence" value="ECO:0007669"/>
    <property type="project" value="UniProtKB-UniPathway"/>
</dbReference>
<dbReference type="InterPro" id="IPR015797">
    <property type="entry name" value="NUDIX_hydrolase-like_dom_sf"/>
</dbReference>
<evidence type="ECO:0000313" key="13">
    <source>
        <dbReference type="EMBL" id="CRZ10321.1"/>
    </source>
</evidence>
<dbReference type="PROSITE" id="PS51462">
    <property type="entry name" value="NUDIX"/>
    <property type="match status" value="1"/>
</dbReference>
<keyword evidence="10" id="KW-0414">Isoprene biosynthesis</keyword>
<sequence length="272" mass="31245">TWTRDVSSSERFDMLRKLSQLLSNQPGHIGFVNRAYTMSSFTDVVQERLMEEVIVTVDPNDAVIGRSSKRICHMRTEENPSGILHRAFSLFLFDPTGRLLLQKRAPSKITFPSMWTNTCCSHPLYNEAELEVADNIGIKRAAIRKLEDELGVKAGLQPEDLRFVSKVHYLAYQPDGIWVEHEMDYVLFACANVDVVMNANEVCEIQYVSRDELMDMLKERETNGMVFTPWFDLMAQDKLLEWWSHLSDIMKAEPAETDIVRMGQYISPGDKS</sequence>
<dbReference type="PANTHER" id="PTHR10885">
    <property type="entry name" value="ISOPENTENYL-DIPHOSPHATE DELTA-ISOMERASE"/>
    <property type="match status" value="1"/>
</dbReference>
<dbReference type="GO" id="GO:0005737">
    <property type="term" value="C:cytoplasm"/>
    <property type="evidence" value="ECO:0007669"/>
    <property type="project" value="TreeGrafter"/>
</dbReference>
<protein>
    <recommendedName>
        <fullName evidence="4">isopentenyl-diphosphate Delta-isomerase</fullName>
        <ecNumber evidence="4">5.3.3.2</ecNumber>
    </recommendedName>
</protein>
<keyword evidence="7" id="KW-0460">Magnesium</keyword>
<dbReference type="GO" id="GO:0009240">
    <property type="term" value="P:isopentenyl diphosphate biosynthetic process"/>
    <property type="evidence" value="ECO:0007669"/>
    <property type="project" value="TreeGrafter"/>
</dbReference>
<dbReference type="SUPFAM" id="SSF55811">
    <property type="entry name" value="Nudix"/>
    <property type="match status" value="1"/>
</dbReference>
<keyword evidence="9" id="KW-0443">Lipid metabolism</keyword>
<feature type="domain" description="Nudix hydrolase" evidence="12">
    <location>
        <begin position="83"/>
        <end position="233"/>
    </location>
</feature>
<keyword evidence="11" id="KW-0413">Isomerase</keyword>
<dbReference type="PANTHER" id="PTHR10885:SF0">
    <property type="entry name" value="ISOPENTENYL-DIPHOSPHATE DELTA-ISOMERASE"/>
    <property type="match status" value="1"/>
</dbReference>
<keyword evidence="8" id="KW-0752">Steroid biosynthesis</keyword>
<dbReference type="UniPathway" id="UPA00059">
    <property type="reaction ID" value="UER00104"/>
</dbReference>
<dbReference type="CDD" id="cd02885">
    <property type="entry name" value="NUDIX_IPP_Isomerase"/>
    <property type="match status" value="1"/>
</dbReference>
<dbReference type="InterPro" id="IPR011876">
    <property type="entry name" value="IsopentenylPP_isomerase_typ1"/>
</dbReference>
<dbReference type="EC" id="5.3.3.2" evidence="4"/>
<dbReference type="GO" id="GO:0006694">
    <property type="term" value="P:steroid biosynthetic process"/>
    <property type="evidence" value="ECO:0007669"/>
    <property type="project" value="UniProtKB-KW"/>
</dbReference>
<keyword evidence="5" id="KW-0444">Lipid biosynthesis</keyword>
<name>A0A0H5R988_9EUKA</name>
<evidence type="ECO:0000256" key="3">
    <source>
        <dbReference type="ARBA" id="ARBA00007579"/>
    </source>
</evidence>
<feature type="non-terminal residue" evidence="13">
    <location>
        <position position="1"/>
    </location>
</feature>
<evidence type="ECO:0000256" key="6">
    <source>
        <dbReference type="ARBA" id="ARBA00022723"/>
    </source>
</evidence>
<dbReference type="Pfam" id="PF00293">
    <property type="entry name" value="NUDIX"/>
    <property type="match status" value="1"/>
</dbReference>
<proteinExistence type="inferred from homology"/>
<keyword evidence="6" id="KW-0479">Metal-binding</keyword>
<dbReference type="InterPro" id="IPR000086">
    <property type="entry name" value="NUDIX_hydrolase_dom"/>
</dbReference>
<evidence type="ECO:0000256" key="4">
    <source>
        <dbReference type="ARBA" id="ARBA00012057"/>
    </source>
</evidence>
<dbReference type="Gene3D" id="3.90.79.10">
    <property type="entry name" value="Nucleoside Triphosphate Pyrophosphohydrolase"/>
    <property type="match status" value="1"/>
</dbReference>
<organism evidence="13">
    <name type="scientific">Spongospora subterranea</name>
    <dbReference type="NCBI Taxonomy" id="70186"/>
    <lineage>
        <taxon>Eukaryota</taxon>
        <taxon>Sar</taxon>
        <taxon>Rhizaria</taxon>
        <taxon>Endomyxa</taxon>
        <taxon>Phytomyxea</taxon>
        <taxon>Plasmodiophorida</taxon>
        <taxon>Plasmodiophoridae</taxon>
        <taxon>Spongospora</taxon>
    </lineage>
</organism>
<evidence type="ECO:0000256" key="9">
    <source>
        <dbReference type="ARBA" id="ARBA00023098"/>
    </source>
</evidence>
<comment type="pathway">
    <text evidence="2">Isoprenoid biosynthesis; dimethylallyl diphosphate biosynthesis; dimethylallyl diphosphate from isopentenyl diphosphate: step 1/1.</text>
</comment>
<evidence type="ECO:0000259" key="12">
    <source>
        <dbReference type="PROSITE" id="PS51462"/>
    </source>
</evidence>
<evidence type="ECO:0000256" key="11">
    <source>
        <dbReference type="ARBA" id="ARBA00023235"/>
    </source>
</evidence>
<evidence type="ECO:0000256" key="10">
    <source>
        <dbReference type="ARBA" id="ARBA00023229"/>
    </source>
</evidence>
<evidence type="ECO:0000256" key="2">
    <source>
        <dbReference type="ARBA" id="ARBA00004826"/>
    </source>
</evidence>
<dbReference type="FunFam" id="3.90.79.10:FF:000012">
    <property type="entry name" value="Isopentenyl-diphosphate Delta-isomerase 1"/>
    <property type="match status" value="1"/>
</dbReference>
<evidence type="ECO:0000256" key="7">
    <source>
        <dbReference type="ARBA" id="ARBA00022842"/>
    </source>
</evidence>
<evidence type="ECO:0000256" key="1">
    <source>
        <dbReference type="ARBA" id="ARBA00001946"/>
    </source>
</evidence>
<dbReference type="GO" id="GO:0004452">
    <property type="term" value="F:isopentenyl-diphosphate delta-isomerase activity"/>
    <property type="evidence" value="ECO:0007669"/>
    <property type="project" value="UniProtKB-EC"/>
</dbReference>